<feature type="region of interest" description="Disordered" evidence="1">
    <location>
        <begin position="7"/>
        <end position="36"/>
    </location>
</feature>
<accession>A0A2K3QFJ6</accession>
<dbReference type="OrthoDB" id="10669409at2759"/>
<protein>
    <submittedName>
        <fullName evidence="2">Uncharacterized protein</fullName>
    </submittedName>
</protein>
<keyword evidence="3" id="KW-1185">Reference proteome</keyword>
<organism evidence="2 3">
    <name type="scientific">Tolypocladium capitatum</name>
    <dbReference type="NCBI Taxonomy" id="45235"/>
    <lineage>
        <taxon>Eukaryota</taxon>
        <taxon>Fungi</taxon>
        <taxon>Dikarya</taxon>
        <taxon>Ascomycota</taxon>
        <taxon>Pezizomycotina</taxon>
        <taxon>Sordariomycetes</taxon>
        <taxon>Hypocreomycetidae</taxon>
        <taxon>Hypocreales</taxon>
        <taxon>Ophiocordycipitaceae</taxon>
        <taxon>Tolypocladium</taxon>
    </lineage>
</organism>
<feature type="compositionally biased region" description="Low complexity" evidence="1">
    <location>
        <begin position="71"/>
        <end position="90"/>
    </location>
</feature>
<feature type="region of interest" description="Disordered" evidence="1">
    <location>
        <begin position="52"/>
        <end position="116"/>
    </location>
</feature>
<name>A0A2K3QFJ6_9HYPO</name>
<feature type="compositionally biased region" description="Polar residues" evidence="1">
    <location>
        <begin position="91"/>
        <end position="102"/>
    </location>
</feature>
<gene>
    <name evidence="2" type="ORF">TCAP_03767</name>
</gene>
<evidence type="ECO:0000313" key="2">
    <source>
        <dbReference type="EMBL" id="PNY26295.1"/>
    </source>
</evidence>
<dbReference type="EMBL" id="NRSZ01000571">
    <property type="protein sequence ID" value="PNY26295.1"/>
    <property type="molecule type" value="Genomic_DNA"/>
</dbReference>
<feature type="compositionally biased region" description="Basic residues" evidence="1">
    <location>
        <begin position="56"/>
        <end position="70"/>
    </location>
</feature>
<proteinExistence type="predicted"/>
<evidence type="ECO:0000256" key="1">
    <source>
        <dbReference type="SAM" id="MobiDB-lite"/>
    </source>
</evidence>
<dbReference type="AlphaFoldDB" id="A0A2K3QFJ6"/>
<sequence length="225" mass="24624">MGLGLLLNASGGIAQSDRPPRHTTPESECPPHPLAIRTRRYTSLPVIIGITDATGRNKRRRHWGRRRRRATLATASSAASAPVEEAIPAAQPSQHQGQQPATRGSRGSRAPQQGTHEVPYKAHKMYRNKAIHDFVCLHSASPITQSIDSSFVSPAASDPVRFGSELIAAVCLLCQQITFGNAKGVGPRRFIRRPCPGRSITAFKPFRRRPVTLILRRAGQPDPLR</sequence>
<evidence type="ECO:0000313" key="3">
    <source>
        <dbReference type="Proteomes" id="UP000236621"/>
    </source>
</evidence>
<comment type="caution">
    <text evidence="2">The sequence shown here is derived from an EMBL/GenBank/DDBJ whole genome shotgun (WGS) entry which is preliminary data.</text>
</comment>
<reference evidence="2 3" key="1">
    <citation type="submission" date="2017-08" db="EMBL/GenBank/DDBJ databases">
        <title>Harnessing the power of phylogenomics to disentangle the directionality and signatures of interkingdom host jumping in the parasitic fungal genus Tolypocladium.</title>
        <authorList>
            <person name="Quandt C.A."/>
            <person name="Patterson W."/>
            <person name="Spatafora J.W."/>
        </authorList>
    </citation>
    <scope>NUCLEOTIDE SEQUENCE [LARGE SCALE GENOMIC DNA]</scope>
    <source>
        <strain evidence="2 3">CBS 113982</strain>
    </source>
</reference>
<dbReference type="Proteomes" id="UP000236621">
    <property type="component" value="Unassembled WGS sequence"/>
</dbReference>